<dbReference type="Pfam" id="PF00171">
    <property type="entry name" value="Aldedh"/>
    <property type="match status" value="1"/>
</dbReference>
<proteinExistence type="inferred from homology"/>
<dbReference type="InterPro" id="IPR015590">
    <property type="entry name" value="Aldehyde_DH_dom"/>
</dbReference>
<dbReference type="InterPro" id="IPR050740">
    <property type="entry name" value="Aldehyde_DH_Superfamily"/>
</dbReference>
<sequence>MSETPGSDREQAVLDAVPTGLFVGGSWRPATSGAKLAVDDPSTGKTLVEVADATPDDGRAALAAAVAAQPGFAAMPPRERGEILRRAFDLIMSRIDDLALLMTLEMGKPIAESKGEITYAAEFFRWFAEEAVRIDGQYAVAPNGASRFLVMRQPVGVCLLVTPWNFPMAMGTRKIGPAVAAGCTMVIKPAQQTPLSMHALAAILTEAGLPDGVLNVVTTSSAGKVMEPLIRDGRARKLSFTGSTGVGRALLEQAADKVLRTSMELGGNAPFLVFADADLDAAVEGAMTAKMRNMGEACTAANRFLVHRSVADAFADKLAERMAALRVGRGTDDGVQVGPLVDAKSREKVVELVGDAVDRGATVRVGGDAVDGPGWFYRPTVLTGVPLEARLTKEEIFGPVAPISVFDTDDEAVAAANDTEFGLVSYLFTENLSRALRVSEALESGMVGLNTGLVSNPAAPFGGIKQSGLGREGGSVGIEEYLETKYVAVNL</sequence>
<evidence type="ECO:0000256" key="3">
    <source>
        <dbReference type="RuleBase" id="RU003345"/>
    </source>
</evidence>
<dbReference type="GO" id="GO:0016491">
    <property type="term" value="F:oxidoreductase activity"/>
    <property type="evidence" value="ECO:0007669"/>
    <property type="project" value="UniProtKB-KW"/>
</dbReference>
<evidence type="ECO:0000313" key="5">
    <source>
        <dbReference type="EMBL" id="MDT0351373.1"/>
    </source>
</evidence>
<name>A0ABU2ND13_9PSEU</name>
<dbReference type="InterPro" id="IPR029510">
    <property type="entry name" value="Ald_DH_CS_GLU"/>
</dbReference>
<dbReference type="InterPro" id="IPR016161">
    <property type="entry name" value="Ald_DH/histidinol_DH"/>
</dbReference>
<dbReference type="InterPro" id="IPR016163">
    <property type="entry name" value="Ald_DH_C"/>
</dbReference>
<dbReference type="PROSITE" id="PS00687">
    <property type="entry name" value="ALDEHYDE_DEHYDR_GLU"/>
    <property type="match status" value="1"/>
</dbReference>
<dbReference type="SUPFAM" id="SSF53720">
    <property type="entry name" value="ALDH-like"/>
    <property type="match status" value="1"/>
</dbReference>
<accession>A0ABU2ND13</accession>
<dbReference type="CDD" id="cd07103">
    <property type="entry name" value="ALDH_F5_SSADH_GabD"/>
    <property type="match status" value="1"/>
</dbReference>
<feature type="domain" description="Aldehyde dehydrogenase" evidence="4">
    <location>
        <begin position="27"/>
        <end position="487"/>
    </location>
</feature>
<gene>
    <name evidence="5" type="ORF">RM445_17725</name>
</gene>
<dbReference type="EC" id="1.2.1.-" evidence="5"/>
<evidence type="ECO:0000256" key="1">
    <source>
        <dbReference type="ARBA" id="ARBA00023002"/>
    </source>
</evidence>
<evidence type="ECO:0000256" key="2">
    <source>
        <dbReference type="PROSITE-ProRule" id="PRU10007"/>
    </source>
</evidence>
<comment type="similarity">
    <text evidence="3">Belongs to the aldehyde dehydrogenase family.</text>
</comment>
<dbReference type="PANTHER" id="PTHR43353:SF5">
    <property type="entry name" value="SUCCINATE-SEMIALDEHYDE DEHYDROGENASE, MITOCHONDRIAL"/>
    <property type="match status" value="1"/>
</dbReference>
<dbReference type="Gene3D" id="3.40.309.10">
    <property type="entry name" value="Aldehyde Dehydrogenase, Chain A, domain 2"/>
    <property type="match status" value="1"/>
</dbReference>
<dbReference type="Gene3D" id="3.40.605.10">
    <property type="entry name" value="Aldehyde Dehydrogenase, Chain A, domain 1"/>
    <property type="match status" value="1"/>
</dbReference>
<dbReference type="EMBL" id="JAVREJ010000012">
    <property type="protein sequence ID" value="MDT0351373.1"/>
    <property type="molecule type" value="Genomic_DNA"/>
</dbReference>
<comment type="caution">
    <text evidence="5">The sequence shown here is derived from an EMBL/GenBank/DDBJ whole genome shotgun (WGS) entry which is preliminary data.</text>
</comment>
<keyword evidence="1 3" id="KW-0560">Oxidoreductase</keyword>
<protein>
    <submittedName>
        <fullName evidence="5">NAD-dependent succinate-semialdehyde dehydrogenase</fullName>
        <ecNumber evidence="5">1.2.1.-</ecNumber>
    </submittedName>
</protein>
<organism evidence="5 6">
    <name type="scientific">Pseudonocardia charpentierae</name>
    <dbReference type="NCBI Taxonomy" id="3075545"/>
    <lineage>
        <taxon>Bacteria</taxon>
        <taxon>Bacillati</taxon>
        <taxon>Actinomycetota</taxon>
        <taxon>Actinomycetes</taxon>
        <taxon>Pseudonocardiales</taxon>
        <taxon>Pseudonocardiaceae</taxon>
        <taxon>Pseudonocardia</taxon>
    </lineage>
</organism>
<dbReference type="InterPro" id="IPR016162">
    <property type="entry name" value="Ald_DH_N"/>
</dbReference>
<feature type="active site" evidence="2">
    <location>
        <position position="264"/>
    </location>
</feature>
<dbReference type="Proteomes" id="UP001183202">
    <property type="component" value="Unassembled WGS sequence"/>
</dbReference>
<dbReference type="PANTHER" id="PTHR43353">
    <property type="entry name" value="SUCCINATE-SEMIALDEHYDE DEHYDROGENASE, MITOCHONDRIAL"/>
    <property type="match status" value="1"/>
</dbReference>
<evidence type="ECO:0000313" key="6">
    <source>
        <dbReference type="Proteomes" id="UP001183202"/>
    </source>
</evidence>
<evidence type="ECO:0000259" key="4">
    <source>
        <dbReference type="Pfam" id="PF00171"/>
    </source>
</evidence>
<keyword evidence="6" id="KW-1185">Reference proteome</keyword>
<reference evidence="6" key="1">
    <citation type="submission" date="2023-07" db="EMBL/GenBank/DDBJ databases">
        <title>30 novel species of actinomycetes from the DSMZ collection.</title>
        <authorList>
            <person name="Nouioui I."/>
        </authorList>
    </citation>
    <scope>NUCLEOTIDE SEQUENCE [LARGE SCALE GENOMIC DNA]</scope>
    <source>
        <strain evidence="6">DSM 45834</strain>
    </source>
</reference>
<dbReference type="RefSeq" id="WP_311557650.1">
    <property type="nucleotide sequence ID" value="NZ_JAVREJ010000012.1"/>
</dbReference>